<name>A0A060SIG8_PYCCI</name>
<dbReference type="Proteomes" id="UP000029665">
    <property type="component" value="Unassembled WGS sequence"/>
</dbReference>
<dbReference type="OrthoDB" id="2019644at2759"/>
<sequence length="156" mass="17453">MAPNYVSHRDTAIIMLKMEVDELLLSVMEEIRLLVALCSNVMHLILKQEVVHVTLSILFRPPQYALETQSRINLCIKDEQLKNTLISYLSITSDFTEAKFTRALSPAIPTPMHEECPARFIATVPTIGDPIETLDDQCTQAHHGVDNIRGTSPDGP</sequence>
<comment type="caution">
    <text evidence="1">The sequence shown here is derived from an EMBL/GenBank/DDBJ whole genome shotgun (WGS) entry which is preliminary data.</text>
</comment>
<gene>
    <name evidence="1" type="ORF">BN946_scf184943.g59</name>
</gene>
<evidence type="ECO:0000313" key="2">
    <source>
        <dbReference type="Proteomes" id="UP000029665"/>
    </source>
</evidence>
<dbReference type="AlphaFoldDB" id="A0A060SIG8"/>
<evidence type="ECO:0000313" key="1">
    <source>
        <dbReference type="EMBL" id="CDO72024.1"/>
    </source>
</evidence>
<organism evidence="1 2">
    <name type="scientific">Pycnoporus cinnabarinus</name>
    <name type="common">Cinnabar-red polypore</name>
    <name type="synonym">Trametes cinnabarina</name>
    <dbReference type="NCBI Taxonomy" id="5643"/>
    <lineage>
        <taxon>Eukaryota</taxon>
        <taxon>Fungi</taxon>
        <taxon>Dikarya</taxon>
        <taxon>Basidiomycota</taxon>
        <taxon>Agaricomycotina</taxon>
        <taxon>Agaricomycetes</taxon>
        <taxon>Polyporales</taxon>
        <taxon>Polyporaceae</taxon>
        <taxon>Trametes</taxon>
    </lineage>
</organism>
<accession>A0A060SIG8</accession>
<dbReference type="HOGENOM" id="CLU_1687581_0_0_1"/>
<dbReference type="EMBL" id="CCBP010000109">
    <property type="protein sequence ID" value="CDO72024.1"/>
    <property type="molecule type" value="Genomic_DNA"/>
</dbReference>
<reference evidence="1" key="1">
    <citation type="submission" date="2014-01" db="EMBL/GenBank/DDBJ databases">
        <title>The genome of the white-rot fungus Pycnoporus cinnabarinus: a basidiomycete model with a versatile arsenal for lignocellulosic biomass breakdown.</title>
        <authorList>
            <person name="Levasseur A."/>
            <person name="Lomascolo A."/>
            <person name="Ruiz-Duenas F.J."/>
            <person name="Uzan E."/>
            <person name="Piumi F."/>
            <person name="Kues U."/>
            <person name="Ram A.F.J."/>
            <person name="Murat C."/>
            <person name="Haon M."/>
            <person name="Benoit I."/>
            <person name="Arfi Y."/>
            <person name="Chevret D."/>
            <person name="Drula E."/>
            <person name="Kwon M.J."/>
            <person name="Gouret P."/>
            <person name="Lesage-Meessen L."/>
            <person name="Lombard V."/>
            <person name="Mariette J."/>
            <person name="Noirot C."/>
            <person name="Park J."/>
            <person name="Patyshakuliyeva A."/>
            <person name="Wieneger R.A.B."/>
            <person name="Wosten H.A.B."/>
            <person name="Martin F."/>
            <person name="Coutinho P.M."/>
            <person name="de Vries R."/>
            <person name="Martinez A.T."/>
            <person name="Klopp C."/>
            <person name="Pontarotti P."/>
            <person name="Henrissat B."/>
            <person name="Record E."/>
        </authorList>
    </citation>
    <scope>NUCLEOTIDE SEQUENCE [LARGE SCALE GENOMIC DNA]</scope>
    <source>
        <strain evidence="1">BRFM137</strain>
    </source>
</reference>
<keyword evidence="2" id="KW-1185">Reference proteome</keyword>
<dbReference type="STRING" id="5643.A0A060SIG8"/>
<protein>
    <submittedName>
        <fullName evidence="1">Uncharacterized protein</fullName>
    </submittedName>
</protein>
<proteinExistence type="predicted"/>